<dbReference type="PANTHER" id="PTHR43031:SF17">
    <property type="entry name" value="SULFURTRANSFERASE YTWF-RELATED"/>
    <property type="match status" value="1"/>
</dbReference>
<dbReference type="Gene3D" id="3.40.250.10">
    <property type="entry name" value="Rhodanese-like domain"/>
    <property type="match status" value="1"/>
</dbReference>
<reference evidence="2 3" key="1">
    <citation type="submission" date="2016-10" db="EMBL/GenBank/DDBJ databases">
        <authorList>
            <person name="de Groot N.N."/>
        </authorList>
    </citation>
    <scope>NUCLEOTIDE SEQUENCE [LARGE SCALE GENOMIC DNA]</scope>
    <source>
        <strain evidence="2 3">DSM 20581</strain>
    </source>
</reference>
<evidence type="ECO:0000313" key="2">
    <source>
        <dbReference type="EMBL" id="SFQ38084.1"/>
    </source>
</evidence>
<sequence length="101" mass="11136">MFFKKTPTISTNDLENKIAEKPQIIDVREPHEFRSGHIPGAKNVPLGKVAQYTPSGKTYVVCQSGMRSKQATKVLLKQGYDVVNVRGGMMSWTGVKKGGKN</sequence>
<feature type="domain" description="Rhodanese" evidence="1">
    <location>
        <begin position="18"/>
        <end position="94"/>
    </location>
</feature>
<dbReference type="InterPro" id="IPR001763">
    <property type="entry name" value="Rhodanese-like_dom"/>
</dbReference>
<dbReference type="RefSeq" id="WP_092480748.1">
    <property type="nucleotide sequence ID" value="NZ_FOXW01000006.1"/>
</dbReference>
<keyword evidence="2" id="KW-0808">Transferase</keyword>
<dbReference type="InterPro" id="IPR001307">
    <property type="entry name" value="Thiosulphate_STrfase_CS"/>
</dbReference>
<dbReference type="Pfam" id="PF00581">
    <property type="entry name" value="Rhodanese"/>
    <property type="match status" value="1"/>
</dbReference>
<accession>A0A1I5Y1S6</accession>
<dbReference type="PROSITE" id="PS50206">
    <property type="entry name" value="RHODANESE_3"/>
    <property type="match status" value="1"/>
</dbReference>
<proteinExistence type="predicted"/>
<dbReference type="AlphaFoldDB" id="A0A1I5Y1S6"/>
<name>A0A1I5Y1S6_9LACT</name>
<organism evidence="2 3">
    <name type="scientific">Desemzia incerta</name>
    <dbReference type="NCBI Taxonomy" id="82801"/>
    <lineage>
        <taxon>Bacteria</taxon>
        <taxon>Bacillati</taxon>
        <taxon>Bacillota</taxon>
        <taxon>Bacilli</taxon>
        <taxon>Lactobacillales</taxon>
        <taxon>Carnobacteriaceae</taxon>
        <taxon>Desemzia</taxon>
    </lineage>
</organism>
<dbReference type="InterPro" id="IPR050229">
    <property type="entry name" value="GlpE_sulfurtransferase"/>
</dbReference>
<dbReference type="InterPro" id="IPR036873">
    <property type="entry name" value="Rhodanese-like_dom_sf"/>
</dbReference>
<keyword evidence="3" id="KW-1185">Reference proteome</keyword>
<dbReference type="OrthoDB" id="9800872at2"/>
<evidence type="ECO:0000313" key="3">
    <source>
        <dbReference type="Proteomes" id="UP000199136"/>
    </source>
</evidence>
<dbReference type="CDD" id="cd00158">
    <property type="entry name" value="RHOD"/>
    <property type="match status" value="1"/>
</dbReference>
<dbReference type="SUPFAM" id="SSF52821">
    <property type="entry name" value="Rhodanese/Cell cycle control phosphatase"/>
    <property type="match status" value="1"/>
</dbReference>
<dbReference type="Proteomes" id="UP000199136">
    <property type="component" value="Unassembled WGS sequence"/>
</dbReference>
<dbReference type="PROSITE" id="PS00380">
    <property type="entry name" value="RHODANESE_1"/>
    <property type="match status" value="1"/>
</dbReference>
<dbReference type="GO" id="GO:0004792">
    <property type="term" value="F:thiosulfate-cyanide sulfurtransferase activity"/>
    <property type="evidence" value="ECO:0007669"/>
    <property type="project" value="InterPro"/>
</dbReference>
<dbReference type="STRING" id="82801.SAMN04488506_1712"/>
<protein>
    <submittedName>
        <fullName evidence="2">Rhodanese-related sulfurtransferase</fullName>
    </submittedName>
</protein>
<evidence type="ECO:0000259" key="1">
    <source>
        <dbReference type="PROSITE" id="PS50206"/>
    </source>
</evidence>
<dbReference type="PANTHER" id="PTHR43031">
    <property type="entry name" value="FAD-DEPENDENT OXIDOREDUCTASE"/>
    <property type="match status" value="1"/>
</dbReference>
<dbReference type="EMBL" id="FOXW01000006">
    <property type="protein sequence ID" value="SFQ38084.1"/>
    <property type="molecule type" value="Genomic_DNA"/>
</dbReference>
<dbReference type="SMART" id="SM00450">
    <property type="entry name" value="RHOD"/>
    <property type="match status" value="1"/>
</dbReference>
<gene>
    <name evidence="2" type="ORF">SAMN04488506_1712</name>
</gene>